<accession>A0A8H4U090</accession>
<keyword evidence="2 4" id="KW-0863">Zinc-finger</keyword>
<dbReference type="OrthoDB" id="8062037at2759"/>
<dbReference type="Pfam" id="PF13639">
    <property type="entry name" value="zf-RING_2"/>
    <property type="match status" value="1"/>
</dbReference>
<dbReference type="SUPFAM" id="SSF57850">
    <property type="entry name" value="RING/U-box"/>
    <property type="match status" value="1"/>
</dbReference>
<keyword evidence="1" id="KW-0479">Metal-binding</keyword>
<feature type="compositionally biased region" description="Low complexity" evidence="5">
    <location>
        <begin position="286"/>
        <end position="297"/>
    </location>
</feature>
<dbReference type="PANTHER" id="PTHR45931:SF16">
    <property type="entry name" value="RING_U-BOX SUPERFAMILY PROTEIN"/>
    <property type="match status" value="1"/>
</dbReference>
<reference evidence="7" key="2">
    <citation type="submission" date="2020-05" db="EMBL/GenBank/DDBJ databases">
        <authorList>
            <person name="Kim H.-S."/>
            <person name="Proctor R.H."/>
            <person name="Brown D.W."/>
        </authorList>
    </citation>
    <scope>NUCLEOTIDE SEQUENCE</scope>
    <source>
        <strain evidence="7">NRRL 20472</strain>
    </source>
</reference>
<dbReference type="AlphaFoldDB" id="A0A8H4U090"/>
<comment type="caution">
    <text evidence="7">The sequence shown here is derived from an EMBL/GenBank/DDBJ whole genome shotgun (WGS) entry which is preliminary data.</text>
</comment>
<keyword evidence="3" id="KW-0862">Zinc</keyword>
<keyword evidence="8" id="KW-1185">Reference proteome</keyword>
<feature type="compositionally biased region" description="Low complexity" evidence="5">
    <location>
        <begin position="270"/>
        <end position="279"/>
    </location>
</feature>
<dbReference type="InterPro" id="IPR001841">
    <property type="entry name" value="Znf_RING"/>
</dbReference>
<feature type="compositionally biased region" description="Polar residues" evidence="5">
    <location>
        <begin position="340"/>
        <end position="381"/>
    </location>
</feature>
<evidence type="ECO:0000256" key="5">
    <source>
        <dbReference type="SAM" id="MobiDB-lite"/>
    </source>
</evidence>
<evidence type="ECO:0000259" key="6">
    <source>
        <dbReference type="PROSITE" id="PS50089"/>
    </source>
</evidence>
<dbReference type="Gene3D" id="3.30.40.10">
    <property type="entry name" value="Zinc/RING finger domain, C3HC4 (zinc finger)"/>
    <property type="match status" value="1"/>
</dbReference>
<dbReference type="GO" id="GO:0061630">
    <property type="term" value="F:ubiquitin protein ligase activity"/>
    <property type="evidence" value="ECO:0007669"/>
    <property type="project" value="TreeGrafter"/>
</dbReference>
<feature type="region of interest" description="Disordered" evidence="5">
    <location>
        <begin position="43"/>
        <end position="70"/>
    </location>
</feature>
<evidence type="ECO:0000256" key="3">
    <source>
        <dbReference type="ARBA" id="ARBA00022833"/>
    </source>
</evidence>
<evidence type="ECO:0000313" key="7">
    <source>
        <dbReference type="EMBL" id="KAF4967378.1"/>
    </source>
</evidence>
<dbReference type="PANTHER" id="PTHR45931">
    <property type="entry name" value="SI:CH211-59O9.10"/>
    <property type="match status" value="1"/>
</dbReference>
<proteinExistence type="predicted"/>
<dbReference type="Proteomes" id="UP000622797">
    <property type="component" value="Unassembled WGS sequence"/>
</dbReference>
<dbReference type="GO" id="GO:0008270">
    <property type="term" value="F:zinc ion binding"/>
    <property type="evidence" value="ECO:0007669"/>
    <property type="project" value="UniProtKB-KW"/>
</dbReference>
<dbReference type="GO" id="GO:0005634">
    <property type="term" value="C:nucleus"/>
    <property type="evidence" value="ECO:0007669"/>
    <property type="project" value="TreeGrafter"/>
</dbReference>
<dbReference type="PROSITE" id="PS50089">
    <property type="entry name" value="ZF_RING_2"/>
    <property type="match status" value="1"/>
</dbReference>
<dbReference type="CDD" id="cd16454">
    <property type="entry name" value="RING-H2_PA-TM-RING"/>
    <property type="match status" value="1"/>
</dbReference>
<evidence type="ECO:0000256" key="2">
    <source>
        <dbReference type="ARBA" id="ARBA00022771"/>
    </source>
</evidence>
<feature type="region of interest" description="Disordered" evidence="5">
    <location>
        <begin position="250"/>
        <end position="392"/>
    </location>
</feature>
<dbReference type="InterPro" id="IPR013083">
    <property type="entry name" value="Znf_RING/FYVE/PHD"/>
</dbReference>
<dbReference type="InterPro" id="IPR051834">
    <property type="entry name" value="RING_finger_E3_ligase"/>
</dbReference>
<evidence type="ECO:0000256" key="4">
    <source>
        <dbReference type="PROSITE-ProRule" id="PRU00175"/>
    </source>
</evidence>
<feature type="domain" description="RING-type" evidence="6">
    <location>
        <begin position="201"/>
        <end position="242"/>
    </location>
</feature>
<protein>
    <recommendedName>
        <fullName evidence="6">RING-type domain-containing protein</fullName>
    </recommendedName>
</protein>
<name>A0A8H4U090_9HYPO</name>
<evidence type="ECO:0000313" key="8">
    <source>
        <dbReference type="Proteomes" id="UP000622797"/>
    </source>
</evidence>
<dbReference type="SMART" id="SM00184">
    <property type="entry name" value="RING"/>
    <property type="match status" value="1"/>
</dbReference>
<reference evidence="7" key="1">
    <citation type="journal article" date="2020" name="BMC Genomics">
        <title>Correction to: Identification and distribution of gene clusters required for synthesis of sphingolipid metabolism inhibitors in diverse species of the filamentous fungus Fusarium.</title>
        <authorList>
            <person name="Kim H.S."/>
            <person name="Lohmar J.M."/>
            <person name="Busman M."/>
            <person name="Brown D.W."/>
            <person name="Naumann T.A."/>
            <person name="Divon H.H."/>
            <person name="Lysoe E."/>
            <person name="Uhlig S."/>
            <person name="Proctor R.H."/>
        </authorList>
    </citation>
    <scope>NUCLEOTIDE SEQUENCE</scope>
    <source>
        <strain evidence="7">NRRL 20472</strain>
    </source>
</reference>
<organism evidence="7 8">
    <name type="scientific">Fusarium sarcochroum</name>
    <dbReference type="NCBI Taxonomy" id="1208366"/>
    <lineage>
        <taxon>Eukaryota</taxon>
        <taxon>Fungi</taxon>
        <taxon>Dikarya</taxon>
        <taxon>Ascomycota</taxon>
        <taxon>Pezizomycotina</taxon>
        <taxon>Sordariomycetes</taxon>
        <taxon>Hypocreomycetidae</taxon>
        <taxon>Hypocreales</taxon>
        <taxon>Nectriaceae</taxon>
        <taxon>Fusarium</taxon>
        <taxon>Fusarium lateritium species complex</taxon>
    </lineage>
</organism>
<dbReference type="GO" id="GO:0006511">
    <property type="term" value="P:ubiquitin-dependent protein catabolic process"/>
    <property type="evidence" value="ECO:0007669"/>
    <property type="project" value="TreeGrafter"/>
</dbReference>
<evidence type="ECO:0000256" key="1">
    <source>
        <dbReference type="ARBA" id="ARBA00022723"/>
    </source>
</evidence>
<sequence>MTRPQNTASESKRCQRKAIRIDALARPPMVRYFKLLTTISKDNADNDSTCSEERSSAFTSPEPEPYGQDEIDTDEQARNYLTVLQRLLDGIYPGYLNIDPVQRGFQSGIFLIESPDGSSRDGQEGYPSASARTSYNIQSFFSLASSMPDDLHKLYDALAQHIEADEQSHAAPPATEEALRNLERKYMNKTMLESEDIERNCTVCLQVLGEGQQAACLPCNHWFHEECVIIWLKEHGTCPNCRKSIEQASLSGKDENNGGTSGVNQPCGPSSGLSSDQSSHLGNTQPSPSDRSDNSSSFVRPSLDPPTCISQDTRPRSARLLRPSVENPSRLEGILRDIPSLQQDTLTEYDQNRATTSTSCHRPSQRPQNGAGKSSSEQSAINDGCASPPDRR</sequence>
<gene>
    <name evidence="7" type="ORF">FSARC_5057</name>
</gene>
<dbReference type="EMBL" id="JABEXW010000241">
    <property type="protein sequence ID" value="KAF4967378.1"/>
    <property type="molecule type" value="Genomic_DNA"/>
</dbReference>